<evidence type="ECO:0008006" key="3">
    <source>
        <dbReference type="Google" id="ProtNLM"/>
    </source>
</evidence>
<dbReference type="EMBL" id="JBJKBG010000005">
    <property type="protein sequence ID" value="KAL3738335.1"/>
    <property type="molecule type" value="Genomic_DNA"/>
</dbReference>
<keyword evidence="2" id="KW-1185">Reference proteome</keyword>
<reference evidence="1 2" key="1">
    <citation type="submission" date="2024-11" db="EMBL/GenBank/DDBJ databases">
        <title>Chromosome-level genome assembly of Eucalyptus globulus Labill. provides insights into its genome evolution.</title>
        <authorList>
            <person name="Li X."/>
        </authorList>
    </citation>
    <scope>NUCLEOTIDE SEQUENCE [LARGE SCALE GENOMIC DNA]</scope>
    <source>
        <strain evidence="1">CL2024</strain>
        <tissue evidence="1">Fresh tender leaves</tissue>
    </source>
</reference>
<gene>
    <name evidence="1" type="ORF">ACJRO7_019805</name>
</gene>
<dbReference type="InterPro" id="IPR029058">
    <property type="entry name" value="AB_hydrolase_fold"/>
</dbReference>
<name>A0ABD3KED2_EUCGL</name>
<dbReference type="Gene3D" id="3.40.50.1820">
    <property type="entry name" value="alpha/beta hydrolase"/>
    <property type="match status" value="1"/>
</dbReference>
<evidence type="ECO:0000313" key="2">
    <source>
        <dbReference type="Proteomes" id="UP001634007"/>
    </source>
</evidence>
<sequence>MDIEDQIFQLSRPPKLAYIDWKNAAHERAVVACLVQCVYVCERDRQMKPKGDKALAWCETFGFKLKRTLVDKADSSIFGAIFEYKPPPSSCNHSADGPRFVVAFRGTLLKIITLTRDIWLDILIGLNRLHFRSRCQTAIQVVEDLVATAGDSREVWLTGHSLGSAIGMQAGKNMAKKGVCLKSFLFNPPYPSVPTEKWPRHLAKSALRAGLALVTQSPEKQEQSASSFAACSPWVPQLFVNKDDVVCSGYIGYFKYQKGMLKYGLEDFAKFASQYSVRSMLVNVFRSENEARVEPLHLIPSANLTINFSNQSECFRIAHSLSKWWGQDLQLESKVYKN</sequence>
<dbReference type="PANTHER" id="PTHR31479">
    <property type="entry name" value="ALPHA/BETA-HYDROLASES SUPERFAMILY PROTEIN"/>
    <property type="match status" value="1"/>
</dbReference>
<organism evidence="1 2">
    <name type="scientific">Eucalyptus globulus</name>
    <name type="common">Tasmanian blue gum</name>
    <dbReference type="NCBI Taxonomy" id="34317"/>
    <lineage>
        <taxon>Eukaryota</taxon>
        <taxon>Viridiplantae</taxon>
        <taxon>Streptophyta</taxon>
        <taxon>Embryophyta</taxon>
        <taxon>Tracheophyta</taxon>
        <taxon>Spermatophyta</taxon>
        <taxon>Magnoliopsida</taxon>
        <taxon>eudicotyledons</taxon>
        <taxon>Gunneridae</taxon>
        <taxon>Pentapetalae</taxon>
        <taxon>rosids</taxon>
        <taxon>malvids</taxon>
        <taxon>Myrtales</taxon>
        <taxon>Myrtaceae</taxon>
        <taxon>Myrtoideae</taxon>
        <taxon>Eucalypteae</taxon>
        <taxon>Eucalyptus</taxon>
    </lineage>
</organism>
<comment type="caution">
    <text evidence="1">The sequence shown here is derived from an EMBL/GenBank/DDBJ whole genome shotgun (WGS) entry which is preliminary data.</text>
</comment>
<evidence type="ECO:0000313" key="1">
    <source>
        <dbReference type="EMBL" id="KAL3738335.1"/>
    </source>
</evidence>
<proteinExistence type="predicted"/>
<dbReference type="PANTHER" id="PTHR31479:SF2">
    <property type="entry name" value="ALPHA_BETA-HYDROLASES SUPERFAMILY PROTEIN"/>
    <property type="match status" value="1"/>
</dbReference>
<dbReference type="AlphaFoldDB" id="A0ABD3KED2"/>
<dbReference type="Proteomes" id="UP001634007">
    <property type="component" value="Unassembled WGS sequence"/>
</dbReference>
<accession>A0ABD3KED2</accession>
<dbReference type="SUPFAM" id="SSF53474">
    <property type="entry name" value="alpha/beta-Hydrolases"/>
    <property type="match status" value="1"/>
</dbReference>
<protein>
    <recommendedName>
        <fullName evidence="3">Fungal lipase-like domain-containing protein</fullName>
    </recommendedName>
</protein>